<comment type="caution">
    <text evidence="3">The sequence shown here is derived from an EMBL/GenBank/DDBJ whole genome shotgun (WGS) entry which is preliminary data.</text>
</comment>
<organism evidence="3 4">
    <name type="scientific">Clavelina lepadiformis</name>
    <name type="common">Light-bulb sea squirt</name>
    <name type="synonym">Ascidia lepadiformis</name>
    <dbReference type="NCBI Taxonomy" id="159417"/>
    <lineage>
        <taxon>Eukaryota</taxon>
        <taxon>Metazoa</taxon>
        <taxon>Chordata</taxon>
        <taxon>Tunicata</taxon>
        <taxon>Ascidiacea</taxon>
        <taxon>Aplousobranchia</taxon>
        <taxon>Clavelinidae</taxon>
        <taxon>Clavelina</taxon>
    </lineage>
</organism>
<name>A0ABP0GZY0_CLALP</name>
<feature type="compositionally biased region" description="Polar residues" evidence="1">
    <location>
        <begin position="170"/>
        <end position="182"/>
    </location>
</feature>
<gene>
    <name evidence="3" type="ORF">CVLEPA_LOCUS30551</name>
</gene>
<feature type="compositionally biased region" description="Basic and acidic residues" evidence="1">
    <location>
        <begin position="183"/>
        <end position="194"/>
    </location>
</feature>
<keyword evidence="2" id="KW-0472">Membrane</keyword>
<feature type="compositionally biased region" description="Polar residues" evidence="1">
    <location>
        <begin position="131"/>
        <end position="156"/>
    </location>
</feature>
<evidence type="ECO:0000256" key="2">
    <source>
        <dbReference type="SAM" id="Phobius"/>
    </source>
</evidence>
<dbReference type="Proteomes" id="UP001642483">
    <property type="component" value="Unassembled WGS sequence"/>
</dbReference>
<proteinExistence type="predicted"/>
<reference evidence="3 4" key="1">
    <citation type="submission" date="2024-02" db="EMBL/GenBank/DDBJ databases">
        <authorList>
            <person name="Daric V."/>
            <person name="Darras S."/>
        </authorList>
    </citation>
    <scope>NUCLEOTIDE SEQUENCE [LARGE SCALE GENOMIC DNA]</scope>
</reference>
<evidence type="ECO:0000256" key="1">
    <source>
        <dbReference type="SAM" id="MobiDB-lite"/>
    </source>
</evidence>
<feature type="compositionally biased region" description="Pro residues" evidence="1">
    <location>
        <begin position="234"/>
        <end position="249"/>
    </location>
</feature>
<evidence type="ECO:0000313" key="3">
    <source>
        <dbReference type="EMBL" id="CAK8697298.1"/>
    </source>
</evidence>
<feature type="region of interest" description="Disordered" evidence="1">
    <location>
        <begin position="32"/>
        <end position="56"/>
    </location>
</feature>
<accession>A0ABP0GZY0</accession>
<dbReference type="EMBL" id="CAWYQH010000163">
    <property type="protein sequence ID" value="CAK8697298.1"/>
    <property type="molecule type" value="Genomic_DNA"/>
</dbReference>
<protein>
    <submittedName>
        <fullName evidence="3">Uncharacterized protein</fullName>
    </submittedName>
</protein>
<keyword evidence="4" id="KW-1185">Reference proteome</keyword>
<sequence length="261" mass="28851">MYVELGVFIGVLVSSLVAAILITAAVTWTIFKKRHPPPPPPPPQKYREPTSQTYEPSPDVGVFQNPYFERNVGHRNNETVLNLDTISRDSSSFEQCSTTYENGFATYDLAEDVEIPDGQSGNQVHHERDNSSGFSPENKTNVYDLTETSSQSSNKTARNDGVVEDGSYMTFESNGDATSRSGVQDRNKSFHESAESLPPPSEELTLENPYQENIEDDSSKEYENICISLKKSPAPKPPPALPKNPPPLKAKPKHMTQDSSA</sequence>
<keyword evidence="2" id="KW-0812">Transmembrane</keyword>
<feature type="region of interest" description="Disordered" evidence="1">
    <location>
        <begin position="115"/>
        <end position="261"/>
    </location>
</feature>
<keyword evidence="2" id="KW-1133">Transmembrane helix</keyword>
<feature type="transmembrane region" description="Helical" evidence="2">
    <location>
        <begin position="6"/>
        <end position="31"/>
    </location>
</feature>
<evidence type="ECO:0000313" key="4">
    <source>
        <dbReference type="Proteomes" id="UP001642483"/>
    </source>
</evidence>